<proteinExistence type="inferred from homology"/>
<organism evidence="10 11">
    <name type="scientific">Brooklawnia propionicigenes</name>
    <dbReference type="NCBI Taxonomy" id="3041175"/>
    <lineage>
        <taxon>Bacteria</taxon>
        <taxon>Bacillati</taxon>
        <taxon>Actinomycetota</taxon>
        <taxon>Actinomycetes</taxon>
        <taxon>Propionibacteriales</taxon>
        <taxon>Propionibacteriaceae</taxon>
        <taxon>Brooklawnia</taxon>
    </lineage>
</organism>
<evidence type="ECO:0000259" key="9">
    <source>
        <dbReference type="Pfam" id="PF09179"/>
    </source>
</evidence>
<evidence type="ECO:0000256" key="4">
    <source>
        <dbReference type="ARBA" id="ARBA00022741"/>
    </source>
</evidence>
<dbReference type="NCBIfam" id="TIGR02432">
    <property type="entry name" value="lysidine_TilS_N"/>
    <property type="match status" value="1"/>
</dbReference>
<evidence type="ECO:0000256" key="2">
    <source>
        <dbReference type="ARBA" id="ARBA00022598"/>
    </source>
</evidence>
<dbReference type="InterPro" id="IPR012795">
    <property type="entry name" value="tRNA_Ile_lys_synt_N"/>
</dbReference>
<dbReference type="EMBL" id="AP028056">
    <property type="protein sequence ID" value="BEH01581.1"/>
    <property type="molecule type" value="Genomic_DNA"/>
</dbReference>
<dbReference type="InterPro" id="IPR014729">
    <property type="entry name" value="Rossmann-like_a/b/a_fold"/>
</dbReference>
<dbReference type="SUPFAM" id="SSF82829">
    <property type="entry name" value="MesJ substrate recognition domain-like"/>
    <property type="match status" value="1"/>
</dbReference>
<dbReference type="Gene3D" id="1.20.59.20">
    <property type="match status" value="1"/>
</dbReference>
<dbReference type="GO" id="GO:0032267">
    <property type="term" value="F:tRNA(Ile)-lysidine synthase activity"/>
    <property type="evidence" value="ECO:0007669"/>
    <property type="project" value="UniProtKB-EC"/>
</dbReference>
<keyword evidence="4 7" id="KW-0547">Nucleotide-binding</keyword>
<gene>
    <name evidence="7 10" type="primary">tilS</name>
    <name evidence="10" type="ORF">brsh051_08620</name>
</gene>
<dbReference type="PANTHER" id="PTHR43033">
    <property type="entry name" value="TRNA(ILE)-LYSIDINE SYNTHASE-RELATED"/>
    <property type="match status" value="1"/>
</dbReference>
<dbReference type="GO" id="GO:0005737">
    <property type="term" value="C:cytoplasm"/>
    <property type="evidence" value="ECO:0007669"/>
    <property type="project" value="UniProtKB-SubCell"/>
</dbReference>
<keyword evidence="11" id="KW-1185">Reference proteome</keyword>
<evidence type="ECO:0000313" key="10">
    <source>
        <dbReference type="EMBL" id="BEH01581.1"/>
    </source>
</evidence>
<dbReference type="Gene3D" id="3.40.50.620">
    <property type="entry name" value="HUPs"/>
    <property type="match status" value="1"/>
</dbReference>
<keyword evidence="3 7" id="KW-0819">tRNA processing</keyword>
<comment type="function">
    <text evidence="7">Ligates lysine onto the cytidine present at position 34 of the AUA codon-specific tRNA(Ile) that contains the anticodon CAU, in an ATP-dependent manner. Cytidine is converted to lysidine, thus changing the amino acid specificity of the tRNA from methionine to isoleucine.</text>
</comment>
<dbReference type="HAMAP" id="MF_01161">
    <property type="entry name" value="tRNA_Ile_lys_synt"/>
    <property type="match status" value="1"/>
</dbReference>
<dbReference type="Pfam" id="PF01171">
    <property type="entry name" value="ATP_bind_3"/>
    <property type="match status" value="1"/>
</dbReference>
<comment type="subcellular location">
    <subcellularLocation>
        <location evidence="7">Cytoplasm</location>
    </subcellularLocation>
</comment>
<accession>A0AAN0K7J7</accession>
<evidence type="ECO:0000256" key="5">
    <source>
        <dbReference type="ARBA" id="ARBA00022840"/>
    </source>
</evidence>
<dbReference type="InterPro" id="IPR012094">
    <property type="entry name" value="tRNA_Ile_lys_synt"/>
</dbReference>
<keyword evidence="5 7" id="KW-0067">ATP-binding</keyword>
<sequence>MARRALGPAALQVVQAVRQVLAGERRPVVVACSGGADSMALACAVAHLARRGCQHATASAAVIDHGLQPASSEVAAEVANRLNEIGLAVTTRRVNVAADSPDGMEAAARDARYAALAEVAGAEAVVLLGHTLDDQAETVLLGLARGSGTRSLAGMPAQFGRSPQFIRPLLGLRRTTTAQACGEWGAEVWSDPQNDDPTFTRVRVRQRVLPMLETELGPGITEALARTATMARQDADALDGLADSLVPAAGEGLAAASLRTMPEAIASRVLRRWLVDGGVDQPSYAHVQAVKALVDDWHGQLGVDLPGGIRVLREAGTLVLGRTPHAVGLGED</sequence>
<dbReference type="RefSeq" id="WP_286267922.1">
    <property type="nucleotide sequence ID" value="NZ_AP028056.1"/>
</dbReference>
<evidence type="ECO:0000259" key="8">
    <source>
        <dbReference type="Pfam" id="PF01171"/>
    </source>
</evidence>
<reference evidence="10" key="1">
    <citation type="journal article" date="2024" name="Int. J. Syst. Evol. Microbiol.">
        <title>Brooklawnia propionicigenes sp. nov., a facultatively anaerobic, propionate-producing bacterium isolated from a methanogenic reactor treating waste from cattle farms.</title>
        <authorList>
            <person name="Akita Y."/>
            <person name="Ueki A."/>
            <person name="Tonouchi A."/>
            <person name="Sugawara Y."/>
            <person name="Honma S."/>
            <person name="Kaku N."/>
            <person name="Ueki K."/>
        </authorList>
    </citation>
    <scope>NUCLEOTIDE SEQUENCE</scope>
    <source>
        <strain evidence="10">SH051</strain>
    </source>
</reference>
<dbReference type="PANTHER" id="PTHR43033:SF1">
    <property type="entry name" value="TRNA(ILE)-LYSIDINE SYNTHASE-RELATED"/>
    <property type="match status" value="1"/>
</dbReference>
<comment type="similarity">
    <text evidence="7">Belongs to the tRNA(Ile)-lysidine synthase family.</text>
</comment>
<dbReference type="SUPFAM" id="SSF52402">
    <property type="entry name" value="Adenine nucleotide alpha hydrolases-like"/>
    <property type="match status" value="1"/>
</dbReference>
<dbReference type="GO" id="GO:0005524">
    <property type="term" value="F:ATP binding"/>
    <property type="evidence" value="ECO:0007669"/>
    <property type="project" value="UniProtKB-UniRule"/>
</dbReference>
<dbReference type="Pfam" id="PF09179">
    <property type="entry name" value="TilS"/>
    <property type="match status" value="1"/>
</dbReference>
<dbReference type="GO" id="GO:0006400">
    <property type="term" value="P:tRNA modification"/>
    <property type="evidence" value="ECO:0007669"/>
    <property type="project" value="UniProtKB-UniRule"/>
</dbReference>
<comment type="domain">
    <text evidence="7">The N-terminal region contains the highly conserved SGGXDS motif, predicted to be a P-loop motif involved in ATP binding.</text>
</comment>
<feature type="domain" description="tRNA(Ile)-lysidine/2-thiocytidine synthase N-terminal" evidence="8">
    <location>
        <begin position="28"/>
        <end position="206"/>
    </location>
</feature>
<dbReference type="InterPro" id="IPR015262">
    <property type="entry name" value="tRNA_Ile_lys_synt_subst-bd"/>
</dbReference>
<feature type="binding site" evidence="7">
    <location>
        <begin position="33"/>
        <end position="38"/>
    </location>
    <ligand>
        <name>ATP</name>
        <dbReference type="ChEBI" id="CHEBI:30616"/>
    </ligand>
</feature>
<protein>
    <recommendedName>
        <fullName evidence="7">tRNA(Ile)-lysidine synthase</fullName>
        <ecNumber evidence="7">6.3.4.19</ecNumber>
    </recommendedName>
    <alternativeName>
        <fullName evidence="7">tRNA(Ile)-2-lysyl-cytidine synthase</fullName>
    </alternativeName>
    <alternativeName>
        <fullName evidence="7">tRNA(Ile)-lysidine synthetase</fullName>
    </alternativeName>
</protein>
<dbReference type="Proteomes" id="UP001431656">
    <property type="component" value="Chromosome"/>
</dbReference>
<evidence type="ECO:0000256" key="3">
    <source>
        <dbReference type="ARBA" id="ARBA00022694"/>
    </source>
</evidence>
<evidence type="ECO:0000256" key="1">
    <source>
        <dbReference type="ARBA" id="ARBA00022490"/>
    </source>
</evidence>
<keyword evidence="2 7" id="KW-0436">Ligase</keyword>
<dbReference type="CDD" id="cd01992">
    <property type="entry name" value="TilS_N"/>
    <property type="match status" value="1"/>
</dbReference>
<evidence type="ECO:0000313" key="11">
    <source>
        <dbReference type="Proteomes" id="UP001431656"/>
    </source>
</evidence>
<dbReference type="KEGG" id="broo:brsh051_08620"/>
<dbReference type="AlphaFoldDB" id="A0AAN0K7J7"/>
<name>A0AAN0K7J7_9ACTN</name>
<dbReference type="InterPro" id="IPR011063">
    <property type="entry name" value="TilS/TtcA_N"/>
</dbReference>
<dbReference type="EC" id="6.3.4.19" evidence="7"/>
<evidence type="ECO:0000256" key="6">
    <source>
        <dbReference type="ARBA" id="ARBA00048539"/>
    </source>
</evidence>
<comment type="catalytic activity">
    <reaction evidence="6 7">
        <text>cytidine(34) in tRNA(Ile2) + L-lysine + ATP = lysidine(34) in tRNA(Ile2) + AMP + diphosphate + H(+)</text>
        <dbReference type="Rhea" id="RHEA:43744"/>
        <dbReference type="Rhea" id="RHEA-COMP:10625"/>
        <dbReference type="Rhea" id="RHEA-COMP:10670"/>
        <dbReference type="ChEBI" id="CHEBI:15378"/>
        <dbReference type="ChEBI" id="CHEBI:30616"/>
        <dbReference type="ChEBI" id="CHEBI:32551"/>
        <dbReference type="ChEBI" id="CHEBI:33019"/>
        <dbReference type="ChEBI" id="CHEBI:82748"/>
        <dbReference type="ChEBI" id="CHEBI:83665"/>
        <dbReference type="ChEBI" id="CHEBI:456215"/>
        <dbReference type="EC" id="6.3.4.19"/>
    </reaction>
</comment>
<feature type="domain" description="tRNA(Ile)-lysidine synthase substrate-binding" evidence="9">
    <location>
        <begin position="253"/>
        <end position="318"/>
    </location>
</feature>
<evidence type="ECO:0000256" key="7">
    <source>
        <dbReference type="HAMAP-Rule" id="MF_01161"/>
    </source>
</evidence>
<keyword evidence="1 7" id="KW-0963">Cytoplasm</keyword>